<dbReference type="AlphaFoldDB" id="A0A7N0TLL1"/>
<reference evidence="8" key="1">
    <citation type="submission" date="2021-01" db="UniProtKB">
        <authorList>
            <consortium name="EnsemblPlants"/>
        </authorList>
    </citation>
    <scope>IDENTIFICATION</scope>
</reference>
<evidence type="ECO:0000256" key="3">
    <source>
        <dbReference type="ARBA" id="ARBA00022771"/>
    </source>
</evidence>
<dbReference type="FunFam" id="4.10.1000.10:FF:000001">
    <property type="entry name" value="zinc finger CCCH domain-containing protein 15-like"/>
    <property type="match status" value="1"/>
</dbReference>
<dbReference type="InterPro" id="IPR045877">
    <property type="entry name" value="ZFP36-like"/>
</dbReference>
<feature type="zinc finger region" description="C3H1-type" evidence="5">
    <location>
        <begin position="295"/>
        <end position="323"/>
    </location>
</feature>
<evidence type="ECO:0000259" key="7">
    <source>
        <dbReference type="PROSITE" id="PS50103"/>
    </source>
</evidence>
<dbReference type="PANTHER" id="PTHR12547">
    <property type="entry name" value="CCCH ZINC FINGER/TIS11-RELATED"/>
    <property type="match status" value="1"/>
</dbReference>
<feature type="region of interest" description="Disordered" evidence="6">
    <location>
        <begin position="30"/>
        <end position="57"/>
    </location>
</feature>
<dbReference type="Gramene" id="Kaladp0039s0516.2.v1.1">
    <property type="protein sequence ID" value="Kaladp0039s0516.2.v1.1"/>
    <property type="gene ID" value="Kaladp0039s0516.v1.1"/>
</dbReference>
<evidence type="ECO:0000256" key="1">
    <source>
        <dbReference type="ARBA" id="ARBA00022723"/>
    </source>
</evidence>
<keyword evidence="2" id="KW-0677">Repeat</keyword>
<evidence type="ECO:0000256" key="6">
    <source>
        <dbReference type="SAM" id="MobiDB-lite"/>
    </source>
</evidence>
<dbReference type="Gramene" id="Kaladp0039s0516.4.v1.1">
    <property type="protein sequence ID" value="Kaladp0039s0516.4.v1.1"/>
    <property type="gene ID" value="Kaladp0039s0516.v1.1"/>
</dbReference>
<dbReference type="FunFam" id="4.10.1000.10:FF:000002">
    <property type="entry name" value="Zinc finger protein 36, C3H1 type-like 1"/>
    <property type="match status" value="1"/>
</dbReference>
<proteinExistence type="predicted"/>
<dbReference type="Gene3D" id="4.10.1000.10">
    <property type="entry name" value="Zinc finger, CCCH-type"/>
    <property type="match status" value="2"/>
</dbReference>
<feature type="compositionally biased region" description="Low complexity" evidence="6">
    <location>
        <begin position="33"/>
        <end position="55"/>
    </location>
</feature>
<keyword evidence="1 5" id="KW-0479">Metal-binding</keyword>
<keyword evidence="9" id="KW-1185">Reference proteome</keyword>
<dbReference type="Pfam" id="PF00642">
    <property type="entry name" value="zf-CCCH"/>
    <property type="match status" value="1"/>
</dbReference>
<feature type="region of interest" description="Disordered" evidence="6">
    <location>
        <begin position="202"/>
        <end position="225"/>
    </location>
</feature>
<dbReference type="InterPro" id="IPR036855">
    <property type="entry name" value="Znf_CCCH_sf"/>
</dbReference>
<keyword evidence="3 5" id="KW-0863">Zinc-finger</keyword>
<feature type="domain" description="C3H1-type" evidence="7">
    <location>
        <begin position="295"/>
        <end position="323"/>
    </location>
</feature>
<dbReference type="SUPFAM" id="SSF90229">
    <property type="entry name" value="CCCH zinc finger"/>
    <property type="match status" value="2"/>
</dbReference>
<dbReference type="GO" id="GO:0003729">
    <property type="term" value="F:mRNA binding"/>
    <property type="evidence" value="ECO:0007669"/>
    <property type="project" value="InterPro"/>
</dbReference>
<feature type="domain" description="C3H1-type" evidence="7">
    <location>
        <begin position="257"/>
        <end position="285"/>
    </location>
</feature>
<dbReference type="Proteomes" id="UP000594263">
    <property type="component" value="Unplaced"/>
</dbReference>
<evidence type="ECO:0000256" key="4">
    <source>
        <dbReference type="ARBA" id="ARBA00022833"/>
    </source>
</evidence>
<sequence>MENDSHGSYDFVSQDSEVYKSSLYSMFSTNRKQSVSPSDSSTTTNSNTSQSPNDSYSDEKITAATMNQALSFIVQNHQDLLNCHNLRLNHLLEATREAEALRSENASLRVLNRDLIDRLALMFQSAHPPRSLSPDFQELPLMQGFAGLCIGGDNAGGRDGFVESPSPTSVMENNVMEMPTEPVRVALPKSISVRSDGYLKTNPSCGKSGAAGGGDSRLRSSTRVQAADSVSGKQKVYVQGGKKEGEAVELEVYNQGMVKTELCNKWQETGSCPYGDHCQFAHGIEELRPVLRHPRYKTEVCRMVLAGDPCPYGHRCHFRHALTEQEKLMMSALAELATL</sequence>
<dbReference type="InterPro" id="IPR000571">
    <property type="entry name" value="Znf_CCCH"/>
</dbReference>
<dbReference type="PROSITE" id="PS50103">
    <property type="entry name" value="ZF_C3H1"/>
    <property type="match status" value="2"/>
</dbReference>
<dbReference type="EnsemblPlants" id="Kaladp0039s0516.1.v1.1">
    <property type="protein sequence ID" value="Kaladp0039s0516.1.v1.1"/>
    <property type="gene ID" value="Kaladp0039s0516.v1.1"/>
</dbReference>
<evidence type="ECO:0000313" key="9">
    <source>
        <dbReference type="Proteomes" id="UP000594263"/>
    </source>
</evidence>
<dbReference type="GO" id="GO:0000976">
    <property type="term" value="F:transcription cis-regulatory region binding"/>
    <property type="evidence" value="ECO:0007669"/>
    <property type="project" value="EnsemblPlants"/>
</dbReference>
<protein>
    <recommendedName>
        <fullName evidence="7">C3H1-type domain-containing protein</fullName>
    </recommendedName>
</protein>
<dbReference type="GO" id="GO:0008270">
    <property type="term" value="F:zinc ion binding"/>
    <property type="evidence" value="ECO:0007669"/>
    <property type="project" value="UniProtKB-KW"/>
</dbReference>
<dbReference type="EnsemblPlants" id="Kaladp0039s0516.4.v1.1">
    <property type="protein sequence ID" value="Kaladp0039s0516.4.v1.1"/>
    <property type="gene ID" value="Kaladp0039s0516.v1.1"/>
</dbReference>
<accession>A0A7N0TLL1</accession>
<feature type="zinc finger region" description="C3H1-type" evidence="5">
    <location>
        <begin position="257"/>
        <end position="285"/>
    </location>
</feature>
<name>A0A7N0TLL1_KALFE</name>
<evidence type="ECO:0000313" key="8">
    <source>
        <dbReference type="EnsemblPlants" id="Kaladp0039s0516.1.v1.1"/>
    </source>
</evidence>
<organism evidence="8 9">
    <name type="scientific">Kalanchoe fedtschenkoi</name>
    <name type="common">Lavender scallops</name>
    <name type="synonym">South American air plant</name>
    <dbReference type="NCBI Taxonomy" id="63787"/>
    <lineage>
        <taxon>Eukaryota</taxon>
        <taxon>Viridiplantae</taxon>
        <taxon>Streptophyta</taxon>
        <taxon>Embryophyta</taxon>
        <taxon>Tracheophyta</taxon>
        <taxon>Spermatophyta</taxon>
        <taxon>Magnoliopsida</taxon>
        <taxon>eudicotyledons</taxon>
        <taxon>Gunneridae</taxon>
        <taxon>Pentapetalae</taxon>
        <taxon>Saxifragales</taxon>
        <taxon>Crassulaceae</taxon>
        <taxon>Kalanchoe</taxon>
    </lineage>
</organism>
<dbReference type="SMART" id="SM00356">
    <property type="entry name" value="ZnF_C3H1"/>
    <property type="match status" value="2"/>
</dbReference>
<keyword evidence="4 5" id="KW-0862">Zinc</keyword>
<dbReference type="PANTHER" id="PTHR12547:SF175">
    <property type="entry name" value="ZINC FINGER CCCH DOMAIN-CONTAINING PROTEIN 15-LIKE"/>
    <property type="match status" value="1"/>
</dbReference>
<evidence type="ECO:0000256" key="5">
    <source>
        <dbReference type="PROSITE-ProRule" id="PRU00723"/>
    </source>
</evidence>
<evidence type="ECO:0000256" key="2">
    <source>
        <dbReference type="ARBA" id="ARBA00022737"/>
    </source>
</evidence>
<dbReference type="Gramene" id="Kaladp0039s0516.1.v1.1">
    <property type="protein sequence ID" value="Kaladp0039s0516.1.v1.1"/>
    <property type="gene ID" value="Kaladp0039s0516.v1.1"/>
</dbReference>
<dbReference type="EnsemblPlants" id="Kaladp0039s0516.2.v1.1">
    <property type="protein sequence ID" value="Kaladp0039s0516.2.v1.1"/>
    <property type="gene ID" value="Kaladp0039s0516.v1.1"/>
</dbReference>
<dbReference type="OMA" id="SPRAHPC"/>